<dbReference type="KEGG" id="mbr:MONBRDRAFT_12937"/>
<feature type="chain" id="PRO_5002743165" description="Secreted protein" evidence="1">
    <location>
        <begin position="30"/>
        <end position="159"/>
    </location>
</feature>
<protein>
    <recommendedName>
        <fullName evidence="4">Secreted protein</fullName>
    </recommendedName>
</protein>
<name>A9VDS9_MONBE</name>
<sequence>MARMVNQCTVAARLVRLMLGLAVIRSTLALDVFVATDGSDANSGTQTTPFATVERALLLPHGCHPHNRNRVFFLHVDIPLMRVGSYPSKRHCWHQYHQPRERYLLPANPGVKQTININLNRWFDQQQMVIQSATPHDPAVSSARNDRKTDPLLISNAKC</sequence>
<dbReference type="AlphaFoldDB" id="A9VDS9"/>
<dbReference type="InterPro" id="IPR012334">
    <property type="entry name" value="Pectin_lyas_fold"/>
</dbReference>
<dbReference type="InParanoid" id="A9VDS9"/>
<evidence type="ECO:0000256" key="1">
    <source>
        <dbReference type="SAM" id="SignalP"/>
    </source>
</evidence>
<keyword evidence="1" id="KW-0732">Signal</keyword>
<dbReference type="Proteomes" id="UP000001357">
    <property type="component" value="Unassembled WGS sequence"/>
</dbReference>
<evidence type="ECO:0000313" key="2">
    <source>
        <dbReference type="EMBL" id="EDQ84301.1"/>
    </source>
</evidence>
<evidence type="ECO:0008006" key="4">
    <source>
        <dbReference type="Google" id="ProtNLM"/>
    </source>
</evidence>
<proteinExistence type="predicted"/>
<keyword evidence="3" id="KW-1185">Reference proteome</keyword>
<accession>A9VDS9</accession>
<dbReference type="RefSeq" id="XP_001750871.1">
    <property type="nucleotide sequence ID" value="XM_001750819.1"/>
</dbReference>
<organism evidence="2 3">
    <name type="scientific">Monosiga brevicollis</name>
    <name type="common">Choanoflagellate</name>
    <dbReference type="NCBI Taxonomy" id="81824"/>
    <lineage>
        <taxon>Eukaryota</taxon>
        <taxon>Choanoflagellata</taxon>
        <taxon>Craspedida</taxon>
        <taxon>Salpingoecidae</taxon>
        <taxon>Monosiga</taxon>
    </lineage>
</organism>
<feature type="signal peptide" evidence="1">
    <location>
        <begin position="1"/>
        <end position="29"/>
    </location>
</feature>
<dbReference type="Gene3D" id="2.160.20.10">
    <property type="entry name" value="Single-stranded right-handed beta-helix, Pectin lyase-like"/>
    <property type="match status" value="1"/>
</dbReference>
<dbReference type="GeneID" id="5896136"/>
<evidence type="ECO:0000313" key="3">
    <source>
        <dbReference type="Proteomes" id="UP000001357"/>
    </source>
</evidence>
<reference evidence="2 3" key="1">
    <citation type="journal article" date="2008" name="Nature">
        <title>The genome of the choanoflagellate Monosiga brevicollis and the origin of metazoans.</title>
        <authorList>
            <consortium name="JGI Sequencing"/>
            <person name="King N."/>
            <person name="Westbrook M.J."/>
            <person name="Young S.L."/>
            <person name="Kuo A."/>
            <person name="Abedin M."/>
            <person name="Chapman J."/>
            <person name="Fairclough S."/>
            <person name="Hellsten U."/>
            <person name="Isogai Y."/>
            <person name="Letunic I."/>
            <person name="Marr M."/>
            <person name="Pincus D."/>
            <person name="Putnam N."/>
            <person name="Rokas A."/>
            <person name="Wright K.J."/>
            <person name="Zuzow R."/>
            <person name="Dirks W."/>
            <person name="Good M."/>
            <person name="Goodstein D."/>
            <person name="Lemons D."/>
            <person name="Li W."/>
            <person name="Lyons J.B."/>
            <person name="Morris A."/>
            <person name="Nichols S."/>
            <person name="Richter D.J."/>
            <person name="Salamov A."/>
            <person name="Bork P."/>
            <person name="Lim W.A."/>
            <person name="Manning G."/>
            <person name="Miller W.T."/>
            <person name="McGinnis W."/>
            <person name="Shapiro H."/>
            <person name="Tjian R."/>
            <person name="Grigoriev I.V."/>
            <person name="Rokhsar D."/>
        </authorList>
    </citation>
    <scope>NUCLEOTIDE SEQUENCE [LARGE SCALE GENOMIC DNA]</scope>
    <source>
        <strain evidence="3">MX1 / ATCC 50154</strain>
    </source>
</reference>
<dbReference type="EMBL" id="CH991590">
    <property type="protein sequence ID" value="EDQ84301.1"/>
    <property type="molecule type" value="Genomic_DNA"/>
</dbReference>
<gene>
    <name evidence="2" type="ORF">MONBRDRAFT_12937</name>
</gene>